<gene>
    <name evidence="1" type="ORF">SAMN05216361_1627</name>
</gene>
<dbReference type="OrthoDB" id="5700077at2"/>
<dbReference type="Proteomes" id="UP000184520">
    <property type="component" value="Unassembled WGS sequence"/>
</dbReference>
<accession>A0A1M5HUM0</accession>
<organism evidence="1 2">
    <name type="scientific">Marisediminitalea aggregata</name>
    <dbReference type="NCBI Taxonomy" id="634436"/>
    <lineage>
        <taxon>Bacteria</taxon>
        <taxon>Pseudomonadati</taxon>
        <taxon>Pseudomonadota</taxon>
        <taxon>Gammaproteobacteria</taxon>
        <taxon>Alteromonadales</taxon>
        <taxon>Alteromonadaceae</taxon>
        <taxon>Marisediminitalea</taxon>
    </lineage>
</organism>
<protein>
    <recommendedName>
        <fullName evidence="3">Lipoprotein</fullName>
    </recommendedName>
</protein>
<keyword evidence="2" id="KW-1185">Reference proteome</keyword>
<sequence length="235" mass="26328">MKLAVYFFAIVSILLAGCASKPTVYVYAKYLSESQKKEVKEAFEESEQYQIILNDFDMPASISENTLLYSLLLRDPEFIALAEALSVEAGFPIKRTQGMTKGNHWYTKNSLALFLLPENNGSNLVLFKQDLINRYEGKQCENVTALNLESDGTFLLDVQSQSGGYLGDSVKGTWKYRQYPFVELQKAGLTYAEYYFEIQQFTGSDVVGEIDYVELVSLNAGSLPGGCSFIVGTRR</sequence>
<evidence type="ECO:0000313" key="2">
    <source>
        <dbReference type="Proteomes" id="UP000184520"/>
    </source>
</evidence>
<name>A0A1M5HUM0_9ALTE</name>
<dbReference type="RefSeq" id="WP_073320477.1">
    <property type="nucleotide sequence ID" value="NZ_FQWD01000002.1"/>
</dbReference>
<dbReference type="PROSITE" id="PS51257">
    <property type="entry name" value="PROKAR_LIPOPROTEIN"/>
    <property type="match status" value="1"/>
</dbReference>
<evidence type="ECO:0000313" key="1">
    <source>
        <dbReference type="EMBL" id="SHG19618.1"/>
    </source>
</evidence>
<proteinExistence type="predicted"/>
<reference evidence="2" key="1">
    <citation type="submission" date="2016-11" db="EMBL/GenBank/DDBJ databases">
        <authorList>
            <person name="Varghese N."/>
            <person name="Submissions S."/>
        </authorList>
    </citation>
    <scope>NUCLEOTIDE SEQUENCE [LARGE SCALE GENOMIC DNA]</scope>
    <source>
        <strain evidence="2">CGMCC 1.8995</strain>
    </source>
</reference>
<dbReference type="AlphaFoldDB" id="A0A1M5HUM0"/>
<dbReference type="EMBL" id="FQWD01000002">
    <property type="protein sequence ID" value="SHG19618.1"/>
    <property type="molecule type" value="Genomic_DNA"/>
</dbReference>
<evidence type="ECO:0008006" key="3">
    <source>
        <dbReference type="Google" id="ProtNLM"/>
    </source>
</evidence>